<keyword evidence="3 5" id="KW-1133">Transmembrane helix</keyword>
<keyword evidence="8" id="KW-1185">Reference proteome</keyword>
<dbReference type="InterPro" id="IPR036259">
    <property type="entry name" value="MFS_trans_sf"/>
</dbReference>
<feature type="domain" description="Major facilitator superfamily (MFS) profile" evidence="6">
    <location>
        <begin position="68"/>
        <end position="146"/>
    </location>
</feature>
<dbReference type="GO" id="GO:0022857">
    <property type="term" value="F:transmembrane transporter activity"/>
    <property type="evidence" value="ECO:0007669"/>
    <property type="project" value="InterPro"/>
</dbReference>
<proteinExistence type="predicted"/>
<dbReference type="SUPFAM" id="SSF103473">
    <property type="entry name" value="MFS general substrate transporter"/>
    <property type="match status" value="1"/>
</dbReference>
<keyword evidence="2 5" id="KW-0812">Transmembrane</keyword>
<dbReference type="KEGG" id="slb:AWJ20_252"/>
<evidence type="ECO:0000256" key="3">
    <source>
        <dbReference type="ARBA" id="ARBA00022989"/>
    </source>
</evidence>
<feature type="transmembrane region" description="Helical" evidence="5">
    <location>
        <begin position="104"/>
        <end position="123"/>
    </location>
</feature>
<accession>A0A167CRF8</accession>
<evidence type="ECO:0000256" key="5">
    <source>
        <dbReference type="SAM" id="Phobius"/>
    </source>
</evidence>
<feature type="transmembrane region" description="Helical" evidence="5">
    <location>
        <begin position="66"/>
        <end position="84"/>
    </location>
</feature>
<comment type="subcellular location">
    <subcellularLocation>
        <location evidence="1">Membrane</location>
        <topology evidence="1">Multi-pass membrane protein</topology>
    </subcellularLocation>
</comment>
<organism evidence="7 8">
    <name type="scientific">Sugiyamaella lignohabitans</name>
    <dbReference type="NCBI Taxonomy" id="796027"/>
    <lineage>
        <taxon>Eukaryota</taxon>
        <taxon>Fungi</taxon>
        <taxon>Dikarya</taxon>
        <taxon>Ascomycota</taxon>
        <taxon>Saccharomycotina</taxon>
        <taxon>Dipodascomycetes</taxon>
        <taxon>Dipodascales</taxon>
        <taxon>Trichomonascaceae</taxon>
        <taxon>Sugiyamaella</taxon>
    </lineage>
</organism>
<keyword evidence="4 5" id="KW-0472">Membrane</keyword>
<gene>
    <name evidence="7" type="ORF">AWJ20_252</name>
</gene>
<evidence type="ECO:0000256" key="2">
    <source>
        <dbReference type="ARBA" id="ARBA00022692"/>
    </source>
</evidence>
<dbReference type="GO" id="GO:0005886">
    <property type="term" value="C:plasma membrane"/>
    <property type="evidence" value="ECO:0007669"/>
    <property type="project" value="TreeGrafter"/>
</dbReference>
<protein>
    <recommendedName>
        <fullName evidence="6">Major facilitator superfamily (MFS) profile domain-containing protein</fullName>
    </recommendedName>
</protein>
<evidence type="ECO:0000313" key="7">
    <source>
        <dbReference type="EMBL" id="ANB12020.1"/>
    </source>
</evidence>
<evidence type="ECO:0000256" key="4">
    <source>
        <dbReference type="ARBA" id="ARBA00023136"/>
    </source>
</evidence>
<dbReference type="PROSITE" id="PS50850">
    <property type="entry name" value="MFS"/>
    <property type="match status" value="1"/>
</dbReference>
<dbReference type="Gene3D" id="1.20.1250.20">
    <property type="entry name" value="MFS general substrate transporter like domains"/>
    <property type="match status" value="1"/>
</dbReference>
<dbReference type="AlphaFoldDB" id="A0A167CRF8"/>
<name>A0A167CRF8_9ASCO</name>
<dbReference type="GeneID" id="30034440"/>
<dbReference type="RefSeq" id="XP_018734497.1">
    <property type="nucleotide sequence ID" value="XM_018879468.1"/>
</dbReference>
<reference evidence="7 8" key="1">
    <citation type="submission" date="2016-02" db="EMBL/GenBank/DDBJ databases">
        <title>Complete genome sequence and transcriptome regulation of the pentose utilising yeast Sugiyamaella lignohabitans.</title>
        <authorList>
            <person name="Bellasio M."/>
            <person name="Peymann A."/>
            <person name="Valli M."/>
            <person name="Sipitzky M."/>
            <person name="Graf A."/>
            <person name="Sauer M."/>
            <person name="Marx H."/>
            <person name="Mattanovich D."/>
        </authorList>
    </citation>
    <scope>NUCLEOTIDE SEQUENCE [LARGE SCALE GENOMIC DNA]</scope>
    <source>
        <strain evidence="7 8">CBS 10342</strain>
    </source>
</reference>
<evidence type="ECO:0000259" key="6">
    <source>
        <dbReference type="PROSITE" id="PS50850"/>
    </source>
</evidence>
<evidence type="ECO:0000313" key="8">
    <source>
        <dbReference type="Proteomes" id="UP000189580"/>
    </source>
</evidence>
<evidence type="ECO:0000256" key="1">
    <source>
        <dbReference type="ARBA" id="ARBA00004141"/>
    </source>
</evidence>
<dbReference type="EMBL" id="CP014501">
    <property type="protein sequence ID" value="ANB12020.1"/>
    <property type="molecule type" value="Genomic_DNA"/>
</dbReference>
<dbReference type="OrthoDB" id="5092803at2759"/>
<dbReference type="PANTHER" id="PTHR23502:SF149">
    <property type="entry name" value="TRANSPORTER, PUTATIVE-RELATED"/>
    <property type="match status" value="1"/>
</dbReference>
<dbReference type="PANTHER" id="PTHR23502">
    <property type="entry name" value="MAJOR FACILITATOR SUPERFAMILY"/>
    <property type="match status" value="1"/>
</dbReference>
<sequence length="146" mass="16658">MLRDVDLEHQLEEDVQNELHIDLPPGTELMHDVGHIHFAKKGNTVLIPQPDNNPNDPLNWSKPWKYSILIGSSLLSFIHQIGGLSIAPQVPFYVEEFNRSADDVLLLTGVYILLMGLSTWFWIPISEKYGRRIVILSVSQNIFDIL</sequence>
<dbReference type="InterPro" id="IPR020846">
    <property type="entry name" value="MFS_dom"/>
</dbReference>
<dbReference type="Proteomes" id="UP000189580">
    <property type="component" value="Chromosome a"/>
</dbReference>